<organism evidence="3 4">
    <name type="scientific">Pholiota conissans</name>
    <dbReference type="NCBI Taxonomy" id="109636"/>
    <lineage>
        <taxon>Eukaryota</taxon>
        <taxon>Fungi</taxon>
        <taxon>Dikarya</taxon>
        <taxon>Basidiomycota</taxon>
        <taxon>Agaricomycotina</taxon>
        <taxon>Agaricomycetes</taxon>
        <taxon>Agaricomycetidae</taxon>
        <taxon>Agaricales</taxon>
        <taxon>Agaricineae</taxon>
        <taxon>Strophariaceae</taxon>
        <taxon>Pholiota</taxon>
    </lineage>
</organism>
<keyword evidence="1" id="KW-0175">Coiled coil</keyword>
<dbReference type="OrthoDB" id="128924at2759"/>
<feature type="region of interest" description="Disordered" evidence="2">
    <location>
        <begin position="59"/>
        <end position="81"/>
    </location>
</feature>
<feature type="coiled-coil region" evidence="1">
    <location>
        <begin position="231"/>
        <end position="265"/>
    </location>
</feature>
<evidence type="ECO:0000256" key="2">
    <source>
        <dbReference type="SAM" id="MobiDB-lite"/>
    </source>
</evidence>
<name>A0A9P5YX03_9AGAR</name>
<dbReference type="AlphaFoldDB" id="A0A9P5YX03"/>
<gene>
    <name evidence="3" type="ORF">BDN70DRAFT_117159</name>
</gene>
<evidence type="ECO:0000313" key="3">
    <source>
        <dbReference type="EMBL" id="KAF9477252.1"/>
    </source>
</evidence>
<feature type="region of interest" description="Disordered" evidence="2">
    <location>
        <begin position="1"/>
        <end position="35"/>
    </location>
</feature>
<dbReference type="Proteomes" id="UP000807469">
    <property type="component" value="Unassembled WGS sequence"/>
</dbReference>
<evidence type="ECO:0000313" key="4">
    <source>
        <dbReference type="Proteomes" id="UP000807469"/>
    </source>
</evidence>
<reference evidence="3" key="1">
    <citation type="submission" date="2020-11" db="EMBL/GenBank/DDBJ databases">
        <authorList>
            <consortium name="DOE Joint Genome Institute"/>
            <person name="Ahrendt S."/>
            <person name="Riley R."/>
            <person name="Andreopoulos W."/>
            <person name="Labutti K."/>
            <person name="Pangilinan J."/>
            <person name="Ruiz-Duenas F.J."/>
            <person name="Barrasa J.M."/>
            <person name="Sanchez-Garcia M."/>
            <person name="Camarero S."/>
            <person name="Miyauchi S."/>
            <person name="Serrano A."/>
            <person name="Linde D."/>
            <person name="Babiker R."/>
            <person name="Drula E."/>
            <person name="Ayuso-Fernandez I."/>
            <person name="Pacheco R."/>
            <person name="Padilla G."/>
            <person name="Ferreira P."/>
            <person name="Barriuso J."/>
            <person name="Kellner H."/>
            <person name="Castanera R."/>
            <person name="Alfaro M."/>
            <person name="Ramirez L."/>
            <person name="Pisabarro A.G."/>
            <person name="Kuo A."/>
            <person name="Tritt A."/>
            <person name="Lipzen A."/>
            <person name="He G."/>
            <person name="Yan M."/>
            <person name="Ng V."/>
            <person name="Cullen D."/>
            <person name="Martin F."/>
            <person name="Rosso M.-N."/>
            <person name="Henrissat B."/>
            <person name="Hibbett D."/>
            <person name="Martinez A.T."/>
            <person name="Grigoriev I.V."/>
        </authorList>
    </citation>
    <scope>NUCLEOTIDE SEQUENCE</scope>
    <source>
        <strain evidence="3">CIRM-BRFM 674</strain>
    </source>
</reference>
<protein>
    <submittedName>
        <fullName evidence="3">Uncharacterized protein</fullName>
    </submittedName>
</protein>
<proteinExistence type="predicted"/>
<feature type="compositionally biased region" description="Basic residues" evidence="2">
    <location>
        <begin position="68"/>
        <end position="78"/>
    </location>
</feature>
<dbReference type="EMBL" id="MU155267">
    <property type="protein sequence ID" value="KAF9477252.1"/>
    <property type="molecule type" value="Genomic_DNA"/>
</dbReference>
<accession>A0A9P5YX03</accession>
<feature type="compositionally biased region" description="Low complexity" evidence="2">
    <location>
        <begin position="1"/>
        <end position="24"/>
    </location>
</feature>
<sequence>MASIFSTSKSRNRSLSSSMHSLVSQTEENGASIAPTKPLSKMAKFVGVASNAIHHFKSPSTPDVAATARKRTGRARRRSNVDSEVLSDIDTVATTSSFSHQTEERAQVLIHELEEVLRSAKGELGLKSEAQATLTASFGEEHRISPLAVSQVEHHDSRMKNLEEGWDRTLTSIRYVEDADVLQNAQARLRDLEDPFKASQTDVSTKSEPLSVVAHTAEGLQSQDEILKTELRDALAASKKIEAERDEALNRVRNAQTAQANAEARVHELGDVLKSTQAELNPKSRKLATVTGDYEKLDRVLSQIYALSIKNDKLSLVLLIVFAPMGVYSRIPEIVFELAKHGKQIVDLLGVFVVLGCILYFTRRPLQEEQGYYYGIYPF</sequence>
<evidence type="ECO:0000256" key="1">
    <source>
        <dbReference type="SAM" id="Coils"/>
    </source>
</evidence>
<comment type="caution">
    <text evidence="3">The sequence shown here is derived from an EMBL/GenBank/DDBJ whole genome shotgun (WGS) entry which is preliminary data.</text>
</comment>
<keyword evidence="4" id="KW-1185">Reference proteome</keyword>